<dbReference type="Proteomes" id="UP000229098">
    <property type="component" value="Unassembled WGS sequence"/>
</dbReference>
<organism evidence="3 4">
    <name type="scientific">Candidatus Ryanbacteria bacterium CG10_big_fil_rev_8_21_14_0_10_43_42</name>
    <dbReference type="NCBI Taxonomy" id="1974864"/>
    <lineage>
        <taxon>Bacteria</taxon>
        <taxon>Candidatus Ryaniibacteriota</taxon>
    </lineage>
</organism>
<evidence type="ECO:0000259" key="2">
    <source>
        <dbReference type="Pfam" id="PF00156"/>
    </source>
</evidence>
<dbReference type="InterPro" id="IPR051910">
    <property type="entry name" value="ComF/GntX_DNA_util-trans"/>
</dbReference>
<dbReference type="Gene3D" id="3.40.50.2020">
    <property type="match status" value="1"/>
</dbReference>
<evidence type="ECO:0000313" key="4">
    <source>
        <dbReference type="Proteomes" id="UP000229098"/>
    </source>
</evidence>
<dbReference type="EMBL" id="PFEF01000003">
    <property type="protein sequence ID" value="PJE64715.1"/>
    <property type="molecule type" value="Genomic_DNA"/>
</dbReference>
<dbReference type="PANTHER" id="PTHR47505">
    <property type="entry name" value="DNA UTILIZATION PROTEIN YHGH"/>
    <property type="match status" value="1"/>
</dbReference>
<comment type="similarity">
    <text evidence="1">Belongs to the ComF/GntX family.</text>
</comment>
<evidence type="ECO:0000256" key="1">
    <source>
        <dbReference type="ARBA" id="ARBA00008007"/>
    </source>
</evidence>
<dbReference type="Pfam" id="PF00156">
    <property type="entry name" value="Pribosyltran"/>
    <property type="match status" value="1"/>
</dbReference>
<proteinExistence type="inferred from homology"/>
<dbReference type="SUPFAM" id="SSF53271">
    <property type="entry name" value="PRTase-like"/>
    <property type="match status" value="1"/>
</dbReference>
<dbReference type="CDD" id="cd06223">
    <property type="entry name" value="PRTases_typeI"/>
    <property type="match status" value="1"/>
</dbReference>
<accession>A0A2M8KXQ3</accession>
<name>A0A2M8KXQ3_9BACT</name>
<dbReference type="PANTHER" id="PTHR47505:SF1">
    <property type="entry name" value="DNA UTILIZATION PROTEIN YHGH"/>
    <property type="match status" value="1"/>
</dbReference>
<reference evidence="4" key="1">
    <citation type="submission" date="2017-09" db="EMBL/GenBank/DDBJ databases">
        <title>Depth-based differentiation of microbial function through sediment-hosted aquifers and enrichment of novel symbionts in the deep terrestrial subsurface.</title>
        <authorList>
            <person name="Probst A.J."/>
            <person name="Ladd B."/>
            <person name="Jarett J.K."/>
            <person name="Geller-Mcgrath D.E."/>
            <person name="Sieber C.M.K."/>
            <person name="Emerson J.B."/>
            <person name="Anantharaman K."/>
            <person name="Thomas B.C."/>
            <person name="Malmstrom R."/>
            <person name="Stieglmeier M."/>
            <person name="Klingl A."/>
            <person name="Woyke T."/>
            <person name="Ryan C.M."/>
            <person name="Banfield J.F."/>
        </authorList>
    </citation>
    <scope>NUCLEOTIDE SEQUENCE [LARGE SCALE GENOMIC DNA]</scope>
</reference>
<dbReference type="InterPro" id="IPR000836">
    <property type="entry name" value="PRTase_dom"/>
</dbReference>
<dbReference type="AlphaFoldDB" id="A0A2M8KXQ3"/>
<dbReference type="InterPro" id="IPR029057">
    <property type="entry name" value="PRTase-like"/>
</dbReference>
<protein>
    <recommendedName>
        <fullName evidence="2">Phosphoribosyltransferase domain-containing protein</fullName>
    </recommendedName>
</protein>
<comment type="caution">
    <text evidence="3">The sequence shown here is derived from an EMBL/GenBank/DDBJ whole genome shotgun (WGS) entry which is preliminary data.</text>
</comment>
<evidence type="ECO:0000313" key="3">
    <source>
        <dbReference type="EMBL" id="PJE64715.1"/>
    </source>
</evidence>
<gene>
    <name evidence="3" type="ORF">COU90_00370</name>
</gene>
<sequence>MHNPIKNILLEFLFPQECIGCKKPEISLCESCIMHVMKSELSCFACGARNQSATFCISCKNKFPFLTRIVAGSFYHDPIIKESIARFKYASEHALKSPLSTVMVPPFKKVLQGINREERARIYITPIPLFKKRMRMRGYNQAELLAKEIASVTHIPLLPHATLQRIHNTKPQASLSKDDRKENVKDAFTVSYSPSITKSTIVLVDDVATTGNTLIEAARILKQNGAKEVWGLVVAKG</sequence>
<feature type="domain" description="Phosphoribosyltransferase" evidence="2">
    <location>
        <begin position="178"/>
        <end position="229"/>
    </location>
</feature>